<evidence type="ECO:0000256" key="1">
    <source>
        <dbReference type="SAM" id="MobiDB-lite"/>
    </source>
</evidence>
<feature type="region of interest" description="Disordered" evidence="1">
    <location>
        <begin position="274"/>
        <end position="300"/>
    </location>
</feature>
<sequence length="382" mass="41074">MEHSASWLLSAAMQEEGENSGLLLKDTRSKHEYHKDDGHVAPLRPPCTPFENVGIWPSLPKYRVDLMSADLCYYNISLAQFHDAEFQQKLADKRYEYDPATKTLTLKMPGRVHEEGVRAITALLDAALRDKHAQLLQTAAVGQEDHNHDDNDDHHIGVSFLAGVRPSGSPDVHLEGGAAKVPDQSFADGCAVQPSVAVLVAATQTWAGALAEAERYVLGTNGLVRAVVVVKLEPVARDKNTLLPGAEARVALVRARIEGGCFAAVVDFDVALPNDDQTDPSSSLSSDDDNDDKENSHPPALTLDLADFANPDNHARIAALGETITIPVSALHDALVRDLEAVCRSPRDFAIPALPPGVVKKEGLVLETCDSETEAGVIGQAE</sequence>
<reference evidence="3" key="1">
    <citation type="journal article" date="2013" name="Genome Announc.">
        <title>Draft genome sequence of the ascomycete Phaeoacremonium aleophilum strain UCR-PA7, a causal agent of the esca disease complex in grapevines.</title>
        <authorList>
            <person name="Blanco-Ulate B."/>
            <person name="Rolshausen P."/>
            <person name="Cantu D."/>
        </authorList>
    </citation>
    <scope>NUCLEOTIDE SEQUENCE [LARGE SCALE GENOMIC DNA]</scope>
    <source>
        <strain evidence="3">UCR-PA7</strain>
    </source>
</reference>
<proteinExistence type="predicted"/>
<protein>
    <recommendedName>
        <fullName evidence="4">Restriction endonuclease domain-containing protein</fullName>
    </recommendedName>
</protein>
<dbReference type="Proteomes" id="UP000014074">
    <property type="component" value="Unassembled WGS sequence"/>
</dbReference>
<keyword evidence="3" id="KW-1185">Reference proteome</keyword>
<evidence type="ECO:0008006" key="4">
    <source>
        <dbReference type="Google" id="ProtNLM"/>
    </source>
</evidence>
<dbReference type="AlphaFoldDB" id="R8BJH5"/>
<dbReference type="HOGENOM" id="CLU_723982_0_0_1"/>
<gene>
    <name evidence="2" type="ORF">UCRPA7_5038</name>
</gene>
<accession>R8BJH5</accession>
<dbReference type="GeneID" id="19325552"/>
<dbReference type="KEGG" id="tmn:UCRPA7_5038"/>
<dbReference type="EMBL" id="KB933150">
    <property type="protein sequence ID" value="EON99434.1"/>
    <property type="molecule type" value="Genomic_DNA"/>
</dbReference>
<evidence type="ECO:0000313" key="2">
    <source>
        <dbReference type="EMBL" id="EON99434.1"/>
    </source>
</evidence>
<evidence type="ECO:0000313" key="3">
    <source>
        <dbReference type="Proteomes" id="UP000014074"/>
    </source>
</evidence>
<organism evidence="2 3">
    <name type="scientific">Phaeoacremonium minimum (strain UCR-PA7)</name>
    <name type="common">Esca disease fungus</name>
    <name type="synonym">Togninia minima</name>
    <dbReference type="NCBI Taxonomy" id="1286976"/>
    <lineage>
        <taxon>Eukaryota</taxon>
        <taxon>Fungi</taxon>
        <taxon>Dikarya</taxon>
        <taxon>Ascomycota</taxon>
        <taxon>Pezizomycotina</taxon>
        <taxon>Sordariomycetes</taxon>
        <taxon>Sordariomycetidae</taxon>
        <taxon>Togniniales</taxon>
        <taxon>Togniniaceae</taxon>
        <taxon>Phaeoacremonium</taxon>
    </lineage>
</organism>
<name>R8BJH5_PHAM7</name>
<dbReference type="RefSeq" id="XP_007915780.1">
    <property type="nucleotide sequence ID" value="XM_007917589.1"/>
</dbReference>